<evidence type="ECO:0000313" key="2">
    <source>
        <dbReference type="Proteomes" id="UP001163823"/>
    </source>
</evidence>
<dbReference type="GO" id="GO:2000031">
    <property type="term" value="P:regulation of salicylic acid mediated signaling pathway"/>
    <property type="evidence" value="ECO:0007669"/>
    <property type="project" value="InterPro"/>
</dbReference>
<proteinExistence type="predicted"/>
<dbReference type="GO" id="GO:0005886">
    <property type="term" value="C:plasma membrane"/>
    <property type="evidence" value="ECO:0007669"/>
    <property type="project" value="TreeGrafter"/>
</dbReference>
<gene>
    <name evidence="1" type="ORF">O6P43_031870</name>
</gene>
<dbReference type="GO" id="GO:0009626">
    <property type="term" value="P:plant-type hypersensitive response"/>
    <property type="evidence" value="ECO:0007669"/>
    <property type="project" value="TreeGrafter"/>
</dbReference>
<protein>
    <submittedName>
        <fullName evidence="1">MACPF domain-containing protein</fullName>
    </submittedName>
</protein>
<accession>A0AAD7KW69</accession>
<dbReference type="KEGG" id="qsa:O6P43_031870"/>
<comment type="caution">
    <text evidence="1">The sequence shown here is derived from an EMBL/GenBank/DDBJ whole genome shotgun (WGS) entry which is preliminary data.</text>
</comment>
<dbReference type="PANTHER" id="PTHR33199">
    <property type="entry name" value="MACPF DOMAIN-CONTAINING PROTEIN CAD1"/>
    <property type="match status" value="1"/>
</dbReference>
<organism evidence="1 2">
    <name type="scientific">Quillaja saponaria</name>
    <name type="common">Soap bark tree</name>
    <dbReference type="NCBI Taxonomy" id="32244"/>
    <lineage>
        <taxon>Eukaryota</taxon>
        <taxon>Viridiplantae</taxon>
        <taxon>Streptophyta</taxon>
        <taxon>Embryophyta</taxon>
        <taxon>Tracheophyta</taxon>
        <taxon>Spermatophyta</taxon>
        <taxon>Magnoliopsida</taxon>
        <taxon>eudicotyledons</taxon>
        <taxon>Gunneridae</taxon>
        <taxon>Pentapetalae</taxon>
        <taxon>rosids</taxon>
        <taxon>fabids</taxon>
        <taxon>Fabales</taxon>
        <taxon>Quillajaceae</taxon>
        <taxon>Quillaja</taxon>
    </lineage>
</organism>
<sequence length="116" mass="13045">MAISSTRLDPNSAAEKAVSAIGLGYDLCNDIRLSSCKLGPLESNPRLIELDSNQTRDLVFPGGVVVPTVPTSIKCDKCERTRFRSDVLSFSQFYVTGHYEWLRNHQICFRLNTMFN</sequence>
<name>A0AAD7KW69_QUISA</name>
<dbReference type="Proteomes" id="UP001163823">
    <property type="component" value="Chromosome 13"/>
</dbReference>
<dbReference type="PANTHER" id="PTHR33199:SF8">
    <property type="entry name" value="MACPF DOMAIN-CONTAINING PROTEIN NSL1"/>
    <property type="match status" value="1"/>
</dbReference>
<dbReference type="AlphaFoldDB" id="A0AAD7KW69"/>
<evidence type="ECO:0000313" key="1">
    <source>
        <dbReference type="EMBL" id="KAJ7947014.1"/>
    </source>
</evidence>
<keyword evidence="2" id="KW-1185">Reference proteome</keyword>
<dbReference type="EMBL" id="JARAOO010000013">
    <property type="protein sequence ID" value="KAJ7947014.1"/>
    <property type="molecule type" value="Genomic_DNA"/>
</dbReference>
<dbReference type="InterPro" id="IPR044663">
    <property type="entry name" value="CAD1/NSL1-like"/>
</dbReference>
<reference evidence="1" key="1">
    <citation type="journal article" date="2023" name="Science">
        <title>Elucidation of the pathway for biosynthesis of saponin adjuvants from the soapbark tree.</title>
        <authorList>
            <person name="Reed J."/>
            <person name="Orme A."/>
            <person name="El-Demerdash A."/>
            <person name="Owen C."/>
            <person name="Martin L.B.B."/>
            <person name="Misra R.C."/>
            <person name="Kikuchi S."/>
            <person name="Rejzek M."/>
            <person name="Martin A.C."/>
            <person name="Harkess A."/>
            <person name="Leebens-Mack J."/>
            <person name="Louveau T."/>
            <person name="Stephenson M.J."/>
            <person name="Osbourn A."/>
        </authorList>
    </citation>
    <scope>NUCLEOTIDE SEQUENCE</scope>
    <source>
        <strain evidence="1">S10</strain>
    </source>
</reference>